<keyword evidence="4" id="KW-0488">Methylation</keyword>
<dbReference type="InterPro" id="IPR001806">
    <property type="entry name" value="Small_GTPase"/>
</dbReference>
<dbReference type="SMART" id="SM00173">
    <property type="entry name" value="RAS"/>
    <property type="match status" value="1"/>
</dbReference>
<dbReference type="GO" id="GO:0007165">
    <property type="term" value="P:signal transduction"/>
    <property type="evidence" value="ECO:0007669"/>
    <property type="project" value="InterPro"/>
</dbReference>
<keyword evidence="12" id="KW-1185">Reference proteome</keyword>
<evidence type="ECO:0000256" key="1">
    <source>
        <dbReference type="ARBA" id="ARBA00004342"/>
    </source>
</evidence>
<reference evidence="11 12" key="1">
    <citation type="submission" date="2020-11" db="EMBL/GenBank/DDBJ databases">
        <title>Kefir isolates.</title>
        <authorList>
            <person name="Marcisauskas S."/>
            <person name="Kim Y."/>
            <person name="Blasche S."/>
        </authorList>
    </citation>
    <scope>NUCLEOTIDE SEQUENCE [LARGE SCALE GENOMIC DNA]</scope>
    <source>
        <strain evidence="11 12">KR</strain>
    </source>
</reference>
<keyword evidence="7" id="KW-0472">Membrane</keyword>
<dbReference type="EMBL" id="PUHQ01000001">
    <property type="protein sequence ID" value="KAG0667638.1"/>
    <property type="molecule type" value="Genomic_DNA"/>
</dbReference>
<evidence type="ECO:0000256" key="9">
    <source>
        <dbReference type="ARBA" id="ARBA00023289"/>
    </source>
</evidence>
<comment type="similarity">
    <text evidence="2">Belongs to the small GTPase superfamily. Ras family.</text>
</comment>
<feature type="region of interest" description="Disordered" evidence="10">
    <location>
        <begin position="1"/>
        <end position="26"/>
    </location>
</feature>
<dbReference type="AlphaFoldDB" id="A0A9P6WAY3"/>
<evidence type="ECO:0000256" key="2">
    <source>
        <dbReference type="ARBA" id="ARBA00008344"/>
    </source>
</evidence>
<dbReference type="Pfam" id="PF00071">
    <property type="entry name" value="Ras"/>
    <property type="match status" value="1"/>
</dbReference>
<comment type="caution">
    <text evidence="11">The sequence shown here is derived from an EMBL/GenBank/DDBJ whole genome shotgun (WGS) entry which is preliminary data.</text>
</comment>
<evidence type="ECO:0000256" key="3">
    <source>
        <dbReference type="ARBA" id="ARBA00022475"/>
    </source>
</evidence>
<evidence type="ECO:0000256" key="6">
    <source>
        <dbReference type="ARBA" id="ARBA00023134"/>
    </source>
</evidence>
<dbReference type="SMART" id="SM00175">
    <property type="entry name" value="RAB"/>
    <property type="match status" value="1"/>
</dbReference>
<keyword evidence="8" id="KW-0449">Lipoprotein</keyword>
<dbReference type="GO" id="GO:0005886">
    <property type="term" value="C:plasma membrane"/>
    <property type="evidence" value="ECO:0007669"/>
    <property type="project" value="UniProtKB-SubCell"/>
</dbReference>
<name>A0A9P6WAY3_RHOMI</name>
<dbReference type="InterPro" id="IPR020849">
    <property type="entry name" value="Small_GTPase_Ras-type"/>
</dbReference>
<gene>
    <name evidence="11" type="primary">RAS1</name>
    <name evidence="11" type="ORF">C6P46_000175</name>
</gene>
<dbReference type="FunFam" id="3.40.50.300:FF:000080">
    <property type="entry name" value="Ras-like GTPase Ras1"/>
    <property type="match status" value="1"/>
</dbReference>
<dbReference type="SMART" id="SM00174">
    <property type="entry name" value="RHO"/>
    <property type="match status" value="1"/>
</dbReference>
<protein>
    <submittedName>
        <fullName evidence="11">Ras GTPase</fullName>
    </submittedName>
</protein>
<dbReference type="InterPro" id="IPR005225">
    <property type="entry name" value="Small_GTP-bd"/>
</dbReference>
<accession>A0A9P6WAY3</accession>
<dbReference type="InterPro" id="IPR027417">
    <property type="entry name" value="P-loop_NTPase"/>
</dbReference>
<evidence type="ECO:0000256" key="5">
    <source>
        <dbReference type="ARBA" id="ARBA00022741"/>
    </source>
</evidence>
<dbReference type="PANTHER" id="PTHR24070">
    <property type="entry name" value="RAS, DI-RAS, AND RHEB FAMILY MEMBERS OF SMALL GTPASE SUPERFAMILY"/>
    <property type="match status" value="1"/>
</dbReference>
<dbReference type="Proteomes" id="UP000777482">
    <property type="component" value="Unassembled WGS sequence"/>
</dbReference>
<feature type="compositionally biased region" description="Low complexity" evidence="10">
    <location>
        <begin position="7"/>
        <end position="21"/>
    </location>
</feature>
<evidence type="ECO:0000313" key="11">
    <source>
        <dbReference type="EMBL" id="KAG0667638.1"/>
    </source>
</evidence>
<dbReference type="GO" id="GO:0003924">
    <property type="term" value="F:GTPase activity"/>
    <property type="evidence" value="ECO:0007669"/>
    <property type="project" value="InterPro"/>
</dbReference>
<sequence>MSKASRRLPLPRSLAPRPAAAEQNARLARPQAAHAYATPRLAQFLREYKLVVVGGGGVGKSALTIQFIQSHFVDEDSYRKQCMIDEEVALLDVLDTAGQEEYSAMREQYMRTGEGFLLVYSITSRNSFDEISTFHQQILRVKDKDYFPVVVVANKADLEHERQVGTHEGQALAKHFGCRFIETSAKQRMNVDEAFHDLVREIRRYNKEQAAVRPGAAAASKPAQFQEEQTQSAGCCTGCVIL</sequence>
<dbReference type="PRINTS" id="PR00449">
    <property type="entry name" value="RASTRNSFRMNG"/>
</dbReference>
<dbReference type="Gene3D" id="3.40.50.300">
    <property type="entry name" value="P-loop containing nucleotide triphosphate hydrolases"/>
    <property type="match status" value="1"/>
</dbReference>
<evidence type="ECO:0000313" key="12">
    <source>
        <dbReference type="Proteomes" id="UP000777482"/>
    </source>
</evidence>
<dbReference type="NCBIfam" id="TIGR00231">
    <property type="entry name" value="small_GTP"/>
    <property type="match status" value="1"/>
</dbReference>
<evidence type="ECO:0000256" key="10">
    <source>
        <dbReference type="SAM" id="MobiDB-lite"/>
    </source>
</evidence>
<dbReference type="SMART" id="SM00176">
    <property type="entry name" value="RAN"/>
    <property type="match status" value="1"/>
</dbReference>
<dbReference type="PROSITE" id="PS51421">
    <property type="entry name" value="RAS"/>
    <property type="match status" value="1"/>
</dbReference>
<comment type="subcellular location">
    <subcellularLocation>
        <location evidence="1">Cell membrane</location>
        <topology evidence="1">Lipid-anchor</topology>
        <orientation evidence="1">Cytoplasmic side</orientation>
    </subcellularLocation>
</comment>
<evidence type="ECO:0000256" key="8">
    <source>
        <dbReference type="ARBA" id="ARBA00023288"/>
    </source>
</evidence>
<dbReference type="PROSITE" id="PS51419">
    <property type="entry name" value="RAB"/>
    <property type="match status" value="1"/>
</dbReference>
<evidence type="ECO:0000256" key="4">
    <source>
        <dbReference type="ARBA" id="ARBA00022481"/>
    </source>
</evidence>
<organism evidence="11 12">
    <name type="scientific">Rhodotorula mucilaginosa</name>
    <name type="common">Yeast</name>
    <name type="synonym">Rhodotorula rubra</name>
    <dbReference type="NCBI Taxonomy" id="5537"/>
    <lineage>
        <taxon>Eukaryota</taxon>
        <taxon>Fungi</taxon>
        <taxon>Dikarya</taxon>
        <taxon>Basidiomycota</taxon>
        <taxon>Pucciniomycotina</taxon>
        <taxon>Microbotryomycetes</taxon>
        <taxon>Sporidiobolales</taxon>
        <taxon>Sporidiobolaceae</taxon>
        <taxon>Rhodotorula</taxon>
    </lineage>
</organism>
<keyword evidence="9" id="KW-0636">Prenylation</keyword>
<dbReference type="OrthoDB" id="5976022at2759"/>
<evidence type="ECO:0000256" key="7">
    <source>
        <dbReference type="ARBA" id="ARBA00023136"/>
    </source>
</evidence>
<keyword evidence="5" id="KW-0547">Nucleotide-binding</keyword>
<keyword evidence="3" id="KW-1003">Cell membrane</keyword>
<keyword evidence="6" id="KW-0342">GTP-binding</keyword>
<dbReference type="GO" id="GO:0005525">
    <property type="term" value="F:GTP binding"/>
    <property type="evidence" value="ECO:0007669"/>
    <property type="project" value="UniProtKB-KW"/>
</dbReference>
<dbReference type="SUPFAM" id="SSF52540">
    <property type="entry name" value="P-loop containing nucleoside triphosphate hydrolases"/>
    <property type="match status" value="1"/>
</dbReference>
<proteinExistence type="inferred from homology"/>